<feature type="transmembrane region" description="Helical" evidence="7">
    <location>
        <begin position="163"/>
        <end position="182"/>
    </location>
</feature>
<feature type="transmembrane region" description="Helical" evidence="7">
    <location>
        <begin position="78"/>
        <end position="99"/>
    </location>
</feature>
<feature type="transmembrane region" description="Helical" evidence="7">
    <location>
        <begin position="46"/>
        <end position="71"/>
    </location>
</feature>
<dbReference type="Pfam" id="PF02690">
    <property type="entry name" value="Na_Pi_cotrans"/>
    <property type="match status" value="2"/>
</dbReference>
<feature type="transmembrane region" description="Helical" evidence="7">
    <location>
        <begin position="350"/>
        <end position="370"/>
    </location>
</feature>
<dbReference type="RefSeq" id="WP_068202382.1">
    <property type="nucleotide sequence ID" value="NZ_CP014209.1"/>
</dbReference>
<feature type="transmembrane region" description="Helical" evidence="7">
    <location>
        <begin position="233"/>
        <end position="254"/>
    </location>
</feature>
<dbReference type="GO" id="GO:0005436">
    <property type="term" value="F:sodium:phosphate symporter activity"/>
    <property type="evidence" value="ECO:0007669"/>
    <property type="project" value="InterPro"/>
</dbReference>
<feature type="transmembrane region" description="Helical" evidence="7">
    <location>
        <begin position="119"/>
        <end position="142"/>
    </location>
</feature>
<dbReference type="OrthoDB" id="9763003at2"/>
<name>A0A161I1N4_9MICO</name>
<keyword evidence="4 7" id="KW-1133">Transmembrane helix</keyword>
<evidence type="ECO:0000256" key="1">
    <source>
        <dbReference type="ARBA" id="ARBA00004651"/>
    </source>
</evidence>
<dbReference type="AlphaFoldDB" id="A0A161I1N4"/>
<feature type="region of interest" description="Disordered" evidence="6">
    <location>
        <begin position="1"/>
        <end position="24"/>
    </location>
</feature>
<evidence type="ECO:0000256" key="4">
    <source>
        <dbReference type="ARBA" id="ARBA00022989"/>
    </source>
</evidence>
<gene>
    <name evidence="8" type="ORF">I598_1443</name>
</gene>
<dbReference type="InterPro" id="IPR003841">
    <property type="entry name" value="Na/Pi_transpt"/>
</dbReference>
<accession>A0A161I1N4</accession>
<evidence type="ECO:0000256" key="5">
    <source>
        <dbReference type="ARBA" id="ARBA00023136"/>
    </source>
</evidence>
<feature type="transmembrane region" description="Helical" evidence="7">
    <location>
        <begin position="316"/>
        <end position="338"/>
    </location>
</feature>
<dbReference type="KEGG" id="ido:I598_1443"/>
<dbReference type="PATRIC" id="fig|1300344.3.peg.1447"/>
<dbReference type="PANTHER" id="PTHR10010">
    <property type="entry name" value="SOLUTE CARRIER FAMILY 34 SODIUM PHOSPHATE , MEMBER 2-RELATED"/>
    <property type="match status" value="1"/>
</dbReference>
<keyword evidence="3 7" id="KW-0812">Transmembrane</keyword>
<evidence type="ECO:0000256" key="2">
    <source>
        <dbReference type="ARBA" id="ARBA00022475"/>
    </source>
</evidence>
<evidence type="ECO:0000313" key="8">
    <source>
        <dbReference type="EMBL" id="ANC30999.1"/>
    </source>
</evidence>
<dbReference type="GO" id="GO:0044341">
    <property type="term" value="P:sodium-dependent phosphate transport"/>
    <property type="evidence" value="ECO:0007669"/>
    <property type="project" value="InterPro"/>
</dbReference>
<dbReference type="EMBL" id="CP014209">
    <property type="protein sequence ID" value="ANC30999.1"/>
    <property type="molecule type" value="Genomic_DNA"/>
</dbReference>
<feature type="transmembrane region" description="Helical" evidence="7">
    <location>
        <begin position="390"/>
        <end position="413"/>
    </location>
</feature>
<keyword evidence="5 7" id="KW-0472">Membrane</keyword>
<evidence type="ECO:0000256" key="3">
    <source>
        <dbReference type="ARBA" id="ARBA00022692"/>
    </source>
</evidence>
<keyword evidence="2" id="KW-1003">Cell membrane</keyword>
<organism evidence="8 9">
    <name type="scientific">Isoptericola dokdonensis DS-3</name>
    <dbReference type="NCBI Taxonomy" id="1300344"/>
    <lineage>
        <taxon>Bacteria</taxon>
        <taxon>Bacillati</taxon>
        <taxon>Actinomycetota</taxon>
        <taxon>Actinomycetes</taxon>
        <taxon>Micrococcales</taxon>
        <taxon>Promicromonosporaceae</taxon>
        <taxon>Isoptericola</taxon>
    </lineage>
</organism>
<evidence type="ECO:0000256" key="7">
    <source>
        <dbReference type="SAM" id="Phobius"/>
    </source>
</evidence>
<reference evidence="8 9" key="1">
    <citation type="submission" date="2016-01" db="EMBL/GenBank/DDBJ databases">
        <title>Complete genome sequence of a soil Actinobacterium, Isoptericola dokdonensis DS-3.</title>
        <authorList>
            <person name="Kwon S.-K."/>
            <person name="Kim J.F."/>
        </authorList>
    </citation>
    <scope>NUCLEOTIDE SEQUENCE [LARGE SCALE GENOMIC DNA]</scope>
    <source>
        <strain evidence="8 9">DS-3</strain>
    </source>
</reference>
<proteinExistence type="predicted"/>
<sequence>MTDVLPKASVTTTTAPAPVPTPSGPAPVGLLSRFGLSDRAQRTAGWLGVAVGVYVLITAVELIGSGFAAATGDSAEQLFAFASNPFVALMVGVLFTALVQSSSTTTSVTVGLVAGGLPISIAIPLLMGANIGTTLTNTLVSLGAARDREAFRRAFSAATVHDFFNLVAVAIFLPLELMFGLLERTSGWLAGTVSGTDGGFVATLFGAVGSVVDAVTEPLANLLEGATSALPGVWHGIGMILLGIGLILLVINWLGRLLKALLVGRAAEVLHRSVGRGPVSGLVSGAAVTMMVQSSSTTTSLMIPLAGSGTFSLRQIYPFTVGANIGTTVTALIAAFAFTGADATLALQAAFVHMLFNIFAAAVVFGLPLLRDIPLRGATWLGNLAATHKAWAAAWVLGVFIGIPLALIAVTAAL</sequence>
<protein>
    <submittedName>
        <fullName evidence="8">Na+/Pi-cotransporter</fullName>
    </submittedName>
</protein>
<dbReference type="GO" id="GO:0005886">
    <property type="term" value="C:plasma membrane"/>
    <property type="evidence" value="ECO:0007669"/>
    <property type="project" value="UniProtKB-SubCell"/>
</dbReference>
<dbReference type="Proteomes" id="UP000076794">
    <property type="component" value="Chromosome"/>
</dbReference>
<keyword evidence="9" id="KW-1185">Reference proteome</keyword>
<dbReference type="STRING" id="1300344.I598_1443"/>
<dbReference type="PANTHER" id="PTHR10010:SF46">
    <property type="entry name" value="SODIUM-DEPENDENT PHOSPHATE TRANSPORT PROTEIN 2B"/>
    <property type="match status" value="1"/>
</dbReference>
<evidence type="ECO:0000313" key="9">
    <source>
        <dbReference type="Proteomes" id="UP000076794"/>
    </source>
</evidence>
<comment type="subcellular location">
    <subcellularLocation>
        <location evidence="1">Cell membrane</location>
        <topology evidence="1">Multi-pass membrane protein</topology>
    </subcellularLocation>
</comment>
<dbReference type="NCBIfam" id="NF037997">
    <property type="entry name" value="Na_Pi_symport"/>
    <property type="match status" value="2"/>
</dbReference>
<evidence type="ECO:0000256" key="6">
    <source>
        <dbReference type="SAM" id="MobiDB-lite"/>
    </source>
</evidence>